<keyword evidence="5" id="KW-0540">Nuclease</keyword>
<evidence type="ECO:0000259" key="3">
    <source>
        <dbReference type="Pfam" id="PF16595"/>
    </source>
</evidence>
<dbReference type="NCBIfam" id="TIGR01865">
    <property type="entry name" value="cas_Csn1"/>
    <property type="match status" value="1"/>
</dbReference>
<dbReference type="Proteomes" id="UP001218021">
    <property type="component" value="Unassembled WGS sequence"/>
</dbReference>
<dbReference type="Pfam" id="PF16593">
    <property type="entry name" value="Cas9-BH"/>
    <property type="match status" value="1"/>
</dbReference>
<dbReference type="InterPro" id="IPR032240">
    <property type="entry name" value="Cas9_REC"/>
</dbReference>
<dbReference type="Pfam" id="PF16592">
    <property type="entry name" value="Cas9_REC"/>
    <property type="match status" value="1"/>
</dbReference>
<dbReference type="InterPro" id="IPR032239">
    <property type="entry name" value="Cas9-BH"/>
</dbReference>
<keyword evidence="5" id="KW-0378">Hydrolase</keyword>
<organism evidence="5 6">
    <name type="scientific">Limosilactobacillus mucosae</name>
    <name type="common">Lactobacillus mucosae</name>
    <dbReference type="NCBI Taxonomy" id="97478"/>
    <lineage>
        <taxon>Bacteria</taxon>
        <taxon>Bacillati</taxon>
        <taxon>Bacillota</taxon>
        <taxon>Bacilli</taxon>
        <taxon>Lactobacillales</taxon>
        <taxon>Lactobacillaceae</taxon>
        <taxon>Limosilactobacillus</taxon>
    </lineage>
</organism>
<evidence type="ECO:0000259" key="2">
    <source>
        <dbReference type="Pfam" id="PF16593"/>
    </source>
</evidence>
<dbReference type="EMBL" id="JAQOND010000008">
    <property type="protein sequence ID" value="MDC2826954.1"/>
    <property type="molecule type" value="Genomic_DNA"/>
</dbReference>
<gene>
    <name evidence="5" type="primary">cas9</name>
    <name evidence="5" type="ORF">PO158_01420</name>
</gene>
<evidence type="ECO:0000259" key="4">
    <source>
        <dbReference type="Pfam" id="PF22702"/>
    </source>
</evidence>
<dbReference type="GO" id="GO:0004519">
    <property type="term" value="F:endonuclease activity"/>
    <property type="evidence" value="ECO:0007669"/>
    <property type="project" value="UniProtKB-KW"/>
</dbReference>
<comment type="caution">
    <text evidence="5">The sequence shown here is derived from an EMBL/GenBank/DDBJ whole genome shotgun (WGS) entry which is preliminary data.</text>
</comment>
<dbReference type="InterPro" id="IPR055228">
    <property type="entry name" value="Cas9_RuvC"/>
</dbReference>
<dbReference type="InterPro" id="IPR028629">
    <property type="entry name" value="Cas9"/>
</dbReference>
<dbReference type="Pfam" id="PF22702">
    <property type="entry name" value="Cas9_RuvC"/>
    <property type="match status" value="1"/>
</dbReference>
<feature type="domain" description="CRISPR-associated endonuclease Cas9 bridge helix" evidence="2">
    <location>
        <begin position="52"/>
        <end position="84"/>
    </location>
</feature>
<evidence type="ECO:0000313" key="5">
    <source>
        <dbReference type="EMBL" id="MDC2826954.1"/>
    </source>
</evidence>
<reference evidence="5" key="1">
    <citation type="submission" date="2023-01" db="EMBL/GenBank/DDBJ databases">
        <title>Genome analysis of 13 Lactobacillus isolated from gut of wild boar.</title>
        <authorList>
            <person name="Papp P."/>
            <person name="Libisch B."/>
            <person name="Nagy T."/>
            <person name="Olasz F."/>
        </authorList>
    </citation>
    <scope>NUCLEOTIDE SEQUENCE</scope>
    <source>
        <strain evidence="5">F108</strain>
    </source>
</reference>
<evidence type="ECO:0000259" key="1">
    <source>
        <dbReference type="Pfam" id="PF16592"/>
    </source>
</evidence>
<feature type="domain" description="CRISPR-associated endonuclease Cas9 REC lobe" evidence="1">
    <location>
        <begin position="215"/>
        <end position="736"/>
    </location>
</feature>
<accession>A0AAJ1HM60</accession>
<proteinExistence type="predicted"/>
<keyword evidence="5" id="KW-0255">Endonuclease</keyword>
<name>A0AAJ1HM60_LIMMU</name>
<evidence type="ECO:0000313" key="6">
    <source>
        <dbReference type="Proteomes" id="UP001218021"/>
    </source>
</evidence>
<dbReference type="InterPro" id="IPR032237">
    <property type="entry name" value="Cas9_PI"/>
</dbReference>
<feature type="domain" description="CRISPR-associated endonuclease Cas9 PAM-interacting" evidence="3">
    <location>
        <begin position="1094"/>
        <end position="1334"/>
    </location>
</feature>
<feature type="domain" description="Cas9 RuvC" evidence="4">
    <location>
        <begin position="955"/>
        <end position="1041"/>
    </location>
</feature>
<protein>
    <submittedName>
        <fullName evidence="5">Type II CRISPR RNA-guided endonuclease Cas9</fullName>
    </submittedName>
</protein>
<dbReference type="Pfam" id="PF16595">
    <property type="entry name" value="Cas9_PI"/>
    <property type="match status" value="1"/>
</dbReference>
<dbReference type="RefSeq" id="WP_272207595.1">
    <property type="nucleotide sequence ID" value="NZ_JAQONC010000010.1"/>
</dbReference>
<sequence length="1376" mass="160697">MGKNKSYNISLDIKEDKIGYTLFDDNYNIIKYDLRHVIGVDKFIKGDLAEERRLKRSSRRITSRTKWRLELLNEIFKPYIDKVDSGFFWRMKHSYASQKDPKFSGQYVGLFESKDAVKAYNNKYPTIYHLRYALMNENRRFDIREVYLGIAHIIKHRGNFLNATPMSSFASQNSKFDFQAMLSTLNSLYTSVEATSAIDFNDSLAAADEFEDLFLSKALKKKEIKDNAVQLLTPDTDNKTVIKINKTVIQELCNAILGDEFNPDKLLQLEDSSDVKISFEAEDYDAKRSDLDSSLTQEQQSIIDLLSEAYNYVALNKLIPSGKTISKVKMESYDLYKEQLAVFKDFWKSLPANEWETLKQAYMAYAGFRNTEKPVKTIDQEEFYNKVIRVLKKYANESDEKAVPLQATAKQIQMWIDQNSFLVKQRSRENQVIPYQVQQFELDKIIENQKNYYPFLATENPVKKHSQQQKYKLDELVTFRIPYYVGPMVDNSLKDNSNPFAWMVRNKNKTDRITPWNFEQEVNISQSANNFIRRMTAQDTYLKTEDVLPSNSLLYQRYEVLNELNKIHLEGTKTLTVTQKQYIFDNLFKKNKSVTVKKVQKEFVNHFGFAKQPTITGLSNPKKFTSSLSTYIDFKRIIGEKVDDVKYQNDLEKIVEWSTIFREGDFYAQKLESITWLTPRQRKQLAQLHYTSWGRFSKRLLTEIYDNQGRSILDIMWHTNRNFMQIISKQEFSEQIDSINDSYLKKQTLDDILNEAYTNPANKKAIRQSLYLIDDLIKCMGHAPDKIILTFERKQEESVVTKQRKKMLQGLYDSIPNDFAKNHKKQLAVLKKELTNCKEITDKQYLYFQQFGLDLYSGKPLDFDDFSQLKVIKILKPTFIHDNSINNKALVSQSSANLSLEKVRMTQRPLWDMLSHIGLLPGTKMRYLLLDQNTDMIGDKLKESFANRYLTSKSQILKLLAAILNDRYQSTSIITVRAEMQNQLRTAWHMPREYRLNEYWIAVDAFLSGIAGQFLYSSYPKLRPFFTYGLYQRNVNLRDLHSFNFLYKLLRNDENNQLNDVELQKIQHIKKMASIVYRKKTMNVTMQPVEFTENLYKETRFSHTVAKPTFARLKKDLPVEIYGGYSNNKIAFMSIVKFSPKNKPEYLRVFGIRRVCSDNINQLLKQRQFQEADEAILDAISVYLTKKEHKMAKRVAVRKVLFNQLIDDGSRRFRLASYQHMRSVAELTLSDESRALLLNINGNKLSADEEKDADGRMLDLYDDILSSISQKFSLYMYESPASRNGSMLERLREYRSEFVQLPFHGEAKIPGKVETINQLLEGLYPDARIVTLRNSKGKPVIKNLGLFTDICIKLPIGTKLYHISPSGLLKNYVSIN</sequence>